<evidence type="ECO:0000313" key="2">
    <source>
        <dbReference type="EMBL" id="JAI06806.1"/>
    </source>
</evidence>
<dbReference type="EMBL" id="GBXM01001772">
    <property type="protein sequence ID" value="JAI06806.1"/>
    <property type="molecule type" value="Transcribed_RNA"/>
</dbReference>
<reference evidence="2" key="2">
    <citation type="journal article" date="2015" name="Fish Shellfish Immunol.">
        <title>Early steps in the European eel (Anguilla anguilla)-Vibrio vulnificus interaction in the gills: Role of the RtxA13 toxin.</title>
        <authorList>
            <person name="Callol A."/>
            <person name="Pajuelo D."/>
            <person name="Ebbesson L."/>
            <person name="Teles M."/>
            <person name="MacKenzie S."/>
            <person name="Amaro C."/>
        </authorList>
    </citation>
    <scope>NUCLEOTIDE SEQUENCE</scope>
</reference>
<protein>
    <submittedName>
        <fullName evidence="2">Uncharacterized protein</fullName>
    </submittedName>
</protein>
<proteinExistence type="predicted"/>
<name>A0A0E9XYA2_ANGAN</name>
<reference evidence="2" key="1">
    <citation type="submission" date="2014-11" db="EMBL/GenBank/DDBJ databases">
        <authorList>
            <person name="Amaro Gonzalez C."/>
        </authorList>
    </citation>
    <scope>NUCLEOTIDE SEQUENCE</scope>
</reference>
<feature type="region of interest" description="Disordered" evidence="1">
    <location>
        <begin position="14"/>
        <end position="38"/>
    </location>
</feature>
<evidence type="ECO:0000256" key="1">
    <source>
        <dbReference type="SAM" id="MobiDB-lite"/>
    </source>
</evidence>
<dbReference type="AlphaFoldDB" id="A0A0E9XYA2"/>
<feature type="compositionally biased region" description="Basic and acidic residues" evidence="1">
    <location>
        <begin position="27"/>
        <end position="38"/>
    </location>
</feature>
<sequence>MVKTSKILLQVPGEGDSLGVHMVPSQDEDRAGRFQDLR</sequence>
<organism evidence="2">
    <name type="scientific">Anguilla anguilla</name>
    <name type="common">European freshwater eel</name>
    <name type="synonym">Muraena anguilla</name>
    <dbReference type="NCBI Taxonomy" id="7936"/>
    <lineage>
        <taxon>Eukaryota</taxon>
        <taxon>Metazoa</taxon>
        <taxon>Chordata</taxon>
        <taxon>Craniata</taxon>
        <taxon>Vertebrata</taxon>
        <taxon>Euteleostomi</taxon>
        <taxon>Actinopterygii</taxon>
        <taxon>Neopterygii</taxon>
        <taxon>Teleostei</taxon>
        <taxon>Anguilliformes</taxon>
        <taxon>Anguillidae</taxon>
        <taxon>Anguilla</taxon>
    </lineage>
</organism>
<accession>A0A0E9XYA2</accession>